<dbReference type="KEGG" id="mno:Mnod_2647"/>
<proteinExistence type="predicted"/>
<name>B8IE64_METNO</name>
<evidence type="ECO:0000313" key="1">
    <source>
        <dbReference type="EMBL" id="ACL57610.1"/>
    </source>
</evidence>
<dbReference type="OrthoDB" id="8265401at2"/>
<protein>
    <submittedName>
        <fullName evidence="1">Uncharacterized protein</fullName>
    </submittedName>
</protein>
<keyword evidence="2" id="KW-1185">Reference proteome</keyword>
<evidence type="ECO:0000313" key="2">
    <source>
        <dbReference type="Proteomes" id="UP000008207"/>
    </source>
</evidence>
<dbReference type="EMBL" id="CP001349">
    <property type="protein sequence ID" value="ACL57610.1"/>
    <property type="molecule type" value="Genomic_DNA"/>
</dbReference>
<sequence length="83" mass="9796">MCRQMKARAQIEALVLKHARHLPGCQNIFSIEIVRRQPSRTYPAFCIFTDDDDIAPHGDIVRQVAIIIRHFYKAYDVWDERLQ</sequence>
<organism evidence="1 2">
    <name type="scientific">Methylobacterium nodulans (strain LMG 21967 / CNCM I-2342 / ORS 2060)</name>
    <dbReference type="NCBI Taxonomy" id="460265"/>
    <lineage>
        <taxon>Bacteria</taxon>
        <taxon>Pseudomonadati</taxon>
        <taxon>Pseudomonadota</taxon>
        <taxon>Alphaproteobacteria</taxon>
        <taxon>Hyphomicrobiales</taxon>
        <taxon>Methylobacteriaceae</taxon>
        <taxon>Methylobacterium</taxon>
    </lineage>
</organism>
<accession>B8IE64</accession>
<dbReference type="Proteomes" id="UP000008207">
    <property type="component" value="Chromosome"/>
</dbReference>
<dbReference type="RefSeq" id="WP_015929289.1">
    <property type="nucleotide sequence ID" value="NC_011894.1"/>
</dbReference>
<reference evidence="1 2" key="1">
    <citation type="submission" date="2009-01" db="EMBL/GenBank/DDBJ databases">
        <title>Complete sequence of chromosome of Methylobacterium nodulans ORS 2060.</title>
        <authorList>
            <consortium name="US DOE Joint Genome Institute"/>
            <person name="Lucas S."/>
            <person name="Copeland A."/>
            <person name="Lapidus A."/>
            <person name="Glavina del Rio T."/>
            <person name="Dalin E."/>
            <person name="Tice H."/>
            <person name="Bruce D."/>
            <person name="Goodwin L."/>
            <person name="Pitluck S."/>
            <person name="Sims D."/>
            <person name="Brettin T."/>
            <person name="Detter J.C."/>
            <person name="Han C."/>
            <person name="Larimer F."/>
            <person name="Land M."/>
            <person name="Hauser L."/>
            <person name="Kyrpides N."/>
            <person name="Ivanova N."/>
            <person name="Marx C.J."/>
            <person name="Richardson P."/>
        </authorList>
    </citation>
    <scope>NUCLEOTIDE SEQUENCE [LARGE SCALE GENOMIC DNA]</scope>
    <source>
        <strain evidence="2">LMG 21967 / CNCM I-2342 / ORS 2060</strain>
    </source>
</reference>
<dbReference type="AlphaFoldDB" id="B8IE64"/>
<gene>
    <name evidence="1" type="ordered locus">Mnod_2647</name>
</gene>
<dbReference type="HOGENOM" id="CLU_2538703_0_0_5"/>